<feature type="compositionally biased region" description="Pro residues" evidence="1">
    <location>
        <begin position="432"/>
        <end position="442"/>
    </location>
</feature>
<reference evidence="3 4" key="1">
    <citation type="journal article" date="2010" name="Genome Biol. Evol.">
        <title>The sequence of a 1.8-mb bacterial linear plasmid reveals a rich evolutionary reservoir of secondary metabolic pathways.</title>
        <authorList>
            <person name="Medema M.H."/>
            <person name="Trefzer A."/>
            <person name="Kovalchuk A."/>
            <person name="van den Berg M."/>
            <person name="Mueller U."/>
            <person name="Heijne W."/>
            <person name="Wu L."/>
            <person name="Alam M.T."/>
            <person name="Ronning C.M."/>
            <person name="Nierman W.C."/>
            <person name="Bovenberg R.A.L."/>
            <person name="Breitling R."/>
            <person name="Takano E."/>
        </authorList>
    </citation>
    <scope>NUCLEOTIDE SEQUENCE [LARGE SCALE GENOMIC DNA]</scope>
    <source>
        <strain evidence="4">ATCC 27064 / DSM 738 / JCM 4710 / NBRC 13307 / NCIMB 12785 / NRRL 3585 / VKM Ac-602</strain>
    </source>
</reference>
<dbReference type="AlphaFoldDB" id="E2Q782"/>
<dbReference type="STRING" id="1901.BB341_26505"/>
<evidence type="ECO:0000256" key="1">
    <source>
        <dbReference type="SAM" id="MobiDB-lite"/>
    </source>
</evidence>
<accession>E2Q782</accession>
<proteinExistence type="predicted"/>
<dbReference type="eggNOG" id="COG0515">
    <property type="taxonomic scope" value="Bacteria"/>
</dbReference>
<dbReference type="Pfam" id="PF20568">
    <property type="entry name" value="DUF6777"/>
    <property type="match status" value="1"/>
</dbReference>
<feature type="compositionally biased region" description="Pro residues" evidence="1">
    <location>
        <begin position="87"/>
        <end position="101"/>
    </location>
</feature>
<feature type="region of interest" description="Disordered" evidence="1">
    <location>
        <begin position="1"/>
        <end position="39"/>
    </location>
</feature>
<organism evidence="3 4">
    <name type="scientific">Streptomyces clavuligerus</name>
    <dbReference type="NCBI Taxonomy" id="1901"/>
    <lineage>
        <taxon>Bacteria</taxon>
        <taxon>Bacillati</taxon>
        <taxon>Actinomycetota</taxon>
        <taxon>Actinomycetes</taxon>
        <taxon>Kitasatosporales</taxon>
        <taxon>Streptomycetaceae</taxon>
        <taxon>Streptomyces</taxon>
    </lineage>
</organism>
<feature type="domain" description="DUF6777" evidence="2">
    <location>
        <begin position="217"/>
        <end position="376"/>
    </location>
</feature>
<keyword evidence="4" id="KW-1185">Reference proteome</keyword>
<feature type="region of interest" description="Disordered" evidence="1">
    <location>
        <begin position="373"/>
        <end position="460"/>
    </location>
</feature>
<dbReference type="InterPro" id="IPR046704">
    <property type="entry name" value="DUF6777"/>
</dbReference>
<evidence type="ECO:0000313" key="3">
    <source>
        <dbReference type="EMBL" id="EFG05329.1"/>
    </source>
</evidence>
<feature type="region of interest" description="Disordered" evidence="1">
    <location>
        <begin position="179"/>
        <end position="220"/>
    </location>
</feature>
<dbReference type="EMBL" id="CM000913">
    <property type="protein sequence ID" value="EFG05329.1"/>
    <property type="molecule type" value="Genomic_DNA"/>
</dbReference>
<sequence>MRGPLGGVTAPGPLLAHAATLGSPRGARPPEGPSARLRPAAVALLDASVCGARRSGAHNDRTYARNAARQGLSAHGAAPREEEPMSAEPPPSEHPTGPPSGPLSDGTRDGSIPPPPPPSGGGPGGGAAAPEPEPGGGVPWWRSAPRVAALAAAVVVAVVLVVVLTRPGGSGTRQELLLEAAGSPGPRPFTATTARPGGGQPTGAPSTAPQDTGTTQGVSGATQGLYGGTVQVSSCDVERQISYLAADPPKNRAFASAAGIGPGAVPDRLRSLTPVQLRLDTRVTNHGYENGGATAYQAVLQAGTAVLVDDRGVPRVRCACGNPLTPPEAQKGGTKVTGDSWPAYNPARVVFVEPAPVTQFVLFDAENDRWFARPAGDDGTTDRPVPPPSRQAVVACPAPYPAGSVCPSGVPTPSVAPPPKSASPESPGTPAGTPPPASPPGTAPAYAPGDGTTGPPAPAG</sequence>
<feature type="compositionally biased region" description="Low complexity" evidence="1">
    <location>
        <begin position="443"/>
        <end position="454"/>
    </location>
</feature>
<gene>
    <name evidence="3" type="ORF">SCLAV_0253</name>
</gene>
<evidence type="ECO:0000259" key="2">
    <source>
        <dbReference type="Pfam" id="PF20568"/>
    </source>
</evidence>
<name>E2Q782_STRCL</name>
<feature type="compositionally biased region" description="Polar residues" evidence="1">
    <location>
        <begin position="203"/>
        <end position="220"/>
    </location>
</feature>
<feature type="compositionally biased region" description="Low complexity" evidence="1">
    <location>
        <begin position="422"/>
        <end position="431"/>
    </location>
</feature>
<feature type="region of interest" description="Disordered" evidence="1">
    <location>
        <begin position="53"/>
        <end position="138"/>
    </location>
</feature>
<protein>
    <recommendedName>
        <fullName evidence="2">DUF6777 domain-containing protein</fullName>
    </recommendedName>
</protein>
<dbReference type="Proteomes" id="UP000002357">
    <property type="component" value="Chromosome"/>
</dbReference>
<evidence type="ECO:0000313" key="4">
    <source>
        <dbReference type="Proteomes" id="UP000002357"/>
    </source>
</evidence>